<proteinExistence type="predicted"/>
<dbReference type="Proteomes" id="UP001152178">
    <property type="component" value="Unassembled WGS sequence"/>
</dbReference>
<feature type="transmembrane region" description="Helical" evidence="1">
    <location>
        <begin position="12"/>
        <end position="30"/>
    </location>
</feature>
<feature type="transmembrane region" description="Helical" evidence="1">
    <location>
        <begin position="126"/>
        <end position="143"/>
    </location>
</feature>
<evidence type="ECO:0000256" key="1">
    <source>
        <dbReference type="SAM" id="Phobius"/>
    </source>
</evidence>
<name>A0ABT4R3X0_9HYPH</name>
<feature type="transmembrane region" description="Helical" evidence="1">
    <location>
        <begin position="95"/>
        <end position="114"/>
    </location>
</feature>
<protein>
    <submittedName>
        <fullName evidence="2">Uncharacterized protein</fullName>
    </submittedName>
</protein>
<organism evidence="2 3">
    <name type="scientific">Mesorhizobium qingshengii</name>
    <dbReference type="NCBI Taxonomy" id="1165689"/>
    <lineage>
        <taxon>Bacteria</taxon>
        <taxon>Pseudomonadati</taxon>
        <taxon>Pseudomonadota</taxon>
        <taxon>Alphaproteobacteria</taxon>
        <taxon>Hyphomicrobiales</taxon>
        <taxon>Phyllobacteriaceae</taxon>
        <taxon>Mesorhizobium</taxon>
    </lineage>
</organism>
<dbReference type="EMBL" id="JAPFQA010000029">
    <property type="protein sequence ID" value="MCZ8548522.1"/>
    <property type="molecule type" value="Genomic_DNA"/>
</dbReference>
<keyword evidence="1" id="KW-1133">Transmembrane helix</keyword>
<keyword evidence="1" id="KW-0472">Membrane</keyword>
<keyword evidence="1" id="KW-0812">Transmembrane</keyword>
<sequence>MAGGSLSSRSGFDLLLLIAFLLARLQLLFIDGGSSLLRWRCFGWRLFSLLLLITLPLARLLLFGGRSGLFGWRGFDLLLLIVLPLARLLLGLRLLVGGCLLGLLLVTLLARWLLALRGLLRLGWLLALRGLGLFLLLGDPLLLCTGFG</sequence>
<reference evidence="2" key="1">
    <citation type="submission" date="2022-11" db="EMBL/GenBank/DDBJ databases">
        <authorList>
            <person name="Coimbra C."/>
        </authorList>
    </citation>
    <scope>NUCLEOTIDE SEQUENCE</scope>
    <source>
        <strain evidence="2">Jales19</strain>
    </source>
</reference>
<accession>A0ABT4R3X0</accession>
<feature type="transmembrane region" description="Helical" evidence="1">
    <location>
        <begin position="69"/>
        <end position="89"/>
    </location>
</feature>
<evidence type="ECO:0000313" key="3">
    <source>
        <dbReference type="Proteomes" id="UP001152178"/>
    </source>
</evidence>
<feature type="transmembrane region" description="Helical" evidence="1">
    <location>
        <begin position="42"/>
        <end position="62"/>
    </location>
</feature>
<keyword evidence="3" id="KW-1185">Reference proteome</keyword>
<comment type="caution">
    <text evidence="2">The sequence shown here is derived from an EMBL/GenBank/DDBJ whole genome shotgun (WGS) entry which is preliminary data.</text>
</comment>
<gene>
    <name evidence="2" type="ORF">OOJ09_30535</name>
</gene>
<evidence type="ECO:0000313" key="2">
    <source>
        <dbReference type="EMBL" id="MCZ8548522.1"/>
    </source>
</evidence>